<feature type="transmembrane region" description="Helical" evidence="2">
    <location>
        <begin position="12"/>
        <end position="33"/>
    </location>
</feature>
<dbReference type="EMBL" id="CP051143">
    <property type="protein sequence ID" value="QIX01462.1"/>
    <property type="molecule type" value="Genomic_DNA"/>
</dbReference>
<dbReference type="OrthoDB" id="5427070at2759"/>
<keyword evidence="2" id="KW-0812">Transmembrane</keyword>
<sequence>MAGFLDAVKIITAPALIAAFIFILITFVIVPLVRRHRERYSQYASVEPWVGTPTSASSQVLMNIADFFHRVAERRRRRRAAVAANGTSQDADDVAFGEEEGESMVGFDLSHRERSVRGGNVEVHSDARLSRDLEEGFRDDSEEDTTDDRRRARHAT</sequence>
<organism evidence="3 4">
    <name type="scientific">Peltaster fructicola</name>
    <dbReference type="NCBI Taxonomy" id="286661"/>
    <lineage>
        <taxon>Eukaryota</taxon>
        <taxon>Fungi</taxon>
        <taxon>Dikarya</taxon>
        <taxon>Ascomycota</taxon>
        <taxon>Pezizomycotina</taxon>
        <taxon>Dothideomycetes</taxon>
        <taxon>Dothideomycetes incertae sedis</taxon>
        <taxon>Peltaster</taxon>
    </lineage>
</organism>
<evidence type="ECO:0000256" key="2">
    <source>
        <dbReference type="SAM" id="Phobius"/>
    </source>
</evidence>
<feature type="region of interest" description="Disordered" evidence="1">
    <location>
        <begin position="118"/>
        <end position="156"/>
    </location>
</feature>
<feature type="compositionally biased region" description="Basic and acidic residues" evidence="1">
    <location>
        <begin position="123"/>
        <end position="139"/>
    </location>
</feature>
<protein>
    <submittedName>
        <fullName evidence="3">Uncharacterized protein</fullName>
    </submittedName>
</protein>
<name>A0A6H0Y365_9PEZI</name>
<accession>A0A6H0Y365</accession>
<dbReference type="AlphaFoldDB" id="A0A6H0Y365"/>
<gene>
    <name evidence="3" type="ORF">AMS68_006979</name>
</gene>
<reference evidence="3 4" key="1">
    <citation type="journal article" date="2016" name="Sci. Rep.">
        <title>Peltaster fructicola genome reveals evolution from an invasive phytopathogen to an ectophytic parasite.</title>
        <authorList>
            <person name="Xu C."/>
            <person name="Chen H."/>
            <person name="Gleason M.L."/>
            <person name="Xu J.R."/>
            <person name="Liu H."/>
            <person name="Zhang R."/>
            <person name="Sun G."/>
        </authorList>
    </citation>
    <scope>NUCLEOTIDE SEQUENCE [LARGE SCALE GENOMIC DNA]</scope>
    <source>
        <strain evidence="3 4">LNHT1506</strain>
    </source>
</reference>
<keyword evidence="2" id="KW-0472">Membrane</keyword>
<keyword evidence="4" id="KW-1185">Reference proteome</keyword>
<evidence type="ECO:0000313" key="4">
    <source>
        <dbReference type="Proteomes" id="UP000503462"/>
    </source>
</evidence>
<keyword evidence="2" id="KW-1133">Transmembrane helix</keyword>
<proteinExistence type="predicted"/>
<evidence type="ECO:0000256" key="1">
    <source>
        <dbReference type="SAM" id="MobiDB-lite"/>
    </source>
</evidence>
<evidence type="ECO:0000313" key="3">
    <source>
        <dbReference type="EMBL" id="QIX01462.1"/>
    </source>
</evidence>
<dbReference type="Proteomes" id="UP000503462">
    <property type="component" value="Chromosome 5"/>
</dbReference>